<dbReference type="InterPro" id="IPR001451">
    <property type="entry name" value="Hexapep"/>
</dbReference>
<reference evidence="9" key="1">
    <citation type="journal article" date="2020" name="mSystems">
        <title>Genome- and Community-Level Interaction Insights into Carbon Utilization and Element Cycling Functions of Hydrothermarchaeota in Hydrothermal Sediment.</title>
        <authorList>
            <person name="Zhou Z."/>
            <person name="Liu Y."/>
            <person name="Xu W."/>
            <person name="Pan J."/>
            <person name="Luo Z.H."/>
            <person name="Li M."/>
        </authorList>
    </citation>
    <scope>NUCLEOTIDE SEQUENCE [LARGE SCALE GENOMIC DNA]</scope>
    <source>
        <strain evidence="8">SpSt-186</strain>
        <strain evidence="9">SpSt-299</strain>
    </source>
</reference>
<evidence type="ECO:0000256" key="4">
    <source>
        <dbReference type="ARBA" id="ARBA00022679"/>
    </source>
</evidence>
<dbReference type="EMBL" id="DSMR01000255">
    <property type="protein sequence ID" value="HET47224.1"/>
    <property type="molecule type" value="Genomic_DNA"/>
</dbReference>
<dbReference type="GO" id="GO:0008811">
    <property type="term" value="F:chloramphenicol O-acetyltransferase activity"/>
    <property type="evidence" value="ECO:0007669"/>
    <property type="project" value="UniProtKB-EC"/>
</dbReference>
<evidence type="ECO:0000313" key="8">
    <source>
        <dbReference type="EMBL" id="HEQ88030.1"/>
    </source>
</evidence>
<evidence type="ECO:0000256" key="5">
    <source>
        <dbReference type="ARBA" id="ARBA00023251"/>
    </source>
</evidence>
<dbReference type="GO" id="GO:0046677">
    <property type="term" value="P:response to antibiotic"/>
    <property type="evidence" value="ECO:0007669"/>
    <property type="project" value="UniProtKB-KW"/>
</dbReference>
<evidence type="ECO:0000256" key="7">
    <source>
        <dbReference type="ARBA" id="ARBA00047633"/>
    </source>
</evidence>
<sequence>MSKRVRGRLPFKQSGEDVTIFPFARIINPERIIVGDSVIIDDFVFLMAGQETVIGSFVHLASFSSFLGGGRLVIEDFAGVSSGCRIYTGTDDFSGEGLTGPTIPSPFRAVVRSFVHIGRHAVVGANSVILPGVTLGEGCAIGANSLVNRDVEPWMVYAGVPARPLRPRRSDRIKFLEAELRKACYDSQGRYIPKQRRLGLEEA</sequence>
<keyword evidence="4 9" id="KW-0808">Transferase</keyword>
<accession>A0A7C2N9A3</accession>
<dbReference type="InterPro" id="IPR011004">
    <property type="entry name" value="Trimer_LpxA-like_sf"/>
</dbReference>
<evidence type="ECO:0000256" key="6">
    <source>
        <dbReference type="ARBA" id="ARBA00023315"/>
    </source>
</evidence>
<proteinExistence type="inferred from homology"/>
<dbReference type="AlphaFoldDB" id="A0A7C2N9A3"/>
<dbReference type="EC" id="2.3.1.28" evidence="2"/>
<protein>
    <recommendedName>
        <fullName evidence="3">Chloramphenicol acetyltransferase</fullName>
        <ecNumber evidence="2">2.3.1.28</ecNumber>
    </recommendedName>
</protein>
<evidence type="ECO:0000256" key="2">
    <source>
        <dbReference type="ARBA" id="ARBA00013235"/>
    </source>
</evidence>
<keyword evidence="6 9" id="KW-0012">Acyltransferase</keyword>
<dbReference type="Pfam" id="PF00132">
    <property type="entry name" value="Hexapep"/>
    <property type="match status" value="1"/>
</dbReference>
<comment type="catalytic activity">
    <reaction evidence="7">
        <text>chloramphenicol + acetyl-CoA = chloramphenicol 3-acetate + CoA</text>
        <dbReference type="Rhea" id="RHEA:18421"/>
        <dbReference type="ChEBI" id="CHEBI:16730"/>
        <dbReference type="ChEBI" id="CHEBI:17698"/>
        <dbReference type="ChEBI" id="CHEBI:57287"/>
        <dbReference type="ChEBI" id="CHEBI:57288"/>
        <dbReference type="EC" id="2.3.1.28"/>
    </reaction>
</comment>
<dbReference type="PANTHER" id="PTHR43300">
    <property type="entry name" value="ACETYLTRANSFERASE"/>
    <property type="match status" value="1"/>
</dbReference>
<comment type="caution">
    <text evidence="9">The sequence shown here is derived from an EMBL/GenBank/DDBJ whole genome shotgun (WGS) entry which is preliminary data.</text>
</comment>
<evidence type="ECO:0000313" key="9">
    <source>
        <dbReference type="EMBL" id="HET47224.1"/>
    </source>
</evidence>
<dbReference type="SUPFAM" id="SSF51161">
    <property type="entry name" value="Trimeric LpxA-like enzymes"/>
    <property type="match status" value="1"/>
</dbReference>
<gene>
    <name evidence="8" type="ORF">ENP06_01290</name>
    <name evidence="9" type="ORF">ENQ31_03560</name>
</gene>
<dbReference type="InterPro" id="IPR050179">
    <property type="entry name" value="Trans_hexapeptide_repeat"/>
</dbReference>
<evidence type="ECO:0000256" key="3">
    <source>
        <dbReference type="ARBA" id="ARBA00020291"/>
    </source>
</evidence>
<organism evidence="9">
    <name type="scientific">Thermoanaerobaculum aquaticum</name>
    <dbReference type="NCBI Taxonomy" id="1312852"/>
    <lineage>
        <taxon>Bacteria</taxon>
        <taxon>Pseudomonadati</taxon>
        <taxon>Acidobacteriota</taxon>
        <taxon>Thermoanaerobaculia</taxon>
        <taxon>Thermoanaerobaculales</taxon>
        <taxon>Thermoanaerobaculaceae</taxon>
        <taxon>Thermoanaerobaculum</taxon>
    </lineage>
</organism>
<keyword evidence="5" id="KW-0046">Antibiotic resistance</keyword>
<dbReference type="EMBL" id="DSHW01000096">
    <property type="protein sequence ID" value="HEQ88030.1"/>
    <property type="molecule type" value="Genomic_DNA"/>
</dbReference>
<evidence type="ECO:0000256" key="1">
    <source>
        <dbReference type="ARBA" id="ARBA00007274"/>
    </source>
</evidence>
<dbReference type="PANTHER" id="PTHR43300:SF12">
    <property type="entry name" value="CHLORAMPHENICOL ACETYLTRANSFERASE"/>
    <property type="match status" value="1"/>
</dbReference>
<name>A0A7C2N9A3_9BACT</name>
<dbReference type="Gene3D" id="2.160.10.10">
    <property type="entry name" value="Hexapeptide repeat proteins"/>
    <property type="match status" value="1"/>
</dbReference>
<comment type="similarity">
    <text evidence="1">Belongs to the transferase hexapeptide repeat family.</text>
</comment>
<dbReference type="CDD" id="cd04647">
    <property type="entry name" value="LbH_MAT_like"/>
    <property type="match status" value="1"/>
</dbReference>